<dbReference type="EMBL" id="PDCK01000044">
    <property type="protein sequence ID" value="PRQ25749.1"/>
    <property type="molecule type" value="Genomic_DNA"/>
</dbReference>
<sequence length="86" mass="9977">MLDFGLVIYVGIFDKLFSKDHIIGIYLFSRDFIAKFGEPLWIYWFLNDFLHHTWVDISCLFSSPPHVSSSRGSSSLTLCLWVESRG</sequence>
<accession>A0A2P6PUY7</accession>
<gene>
    <name evidence="1" type="ORF">RchiOBHm_Chr6g0287051</name>
</gene>
<evidence type="ECO:0000313" key="2">
    <source>
        <dbReference type="Proteomes" id="UP000238479"/>
    </source>
</evidence>
<dbReference type="Gramene" id="PRQ25749">
    <property type="protein sequence ID" value="PRQ25749"/>
    <property type="gene ID" value="RchiOBHm_Chr6g0287051"/>
</dbReference>
<dbReference type="AlphaFoldDB" id="A0A2P6PUY7"/>
<proteinExistence type="predicted"/>
<organism evidence="1 2">
    <name type="scientific">Rosa chinensis</name>
    <name type="common">China rose</name>
    <dbReference type="NCBI Taxonomy" id="74649"/>
    <lineage>
        <taxon>Eukaryota</taxon>
        <taxon>Viridiplantae</taxon>
        <taxon>Streptophyta</taxon>
        <taxon>Embryophyta</taxon>
        <taxon>Tracheophyta</taxon>
        <taxon>Spermatophyta</taxon>
        <taxon>Magnoliopsida</taxon>
        <taxon>eudicotyledons</taxon>
        <taxon>Gunneridae</taxon>
        <taxon>Pentapetalae</taxon>
        <taxon>rosids</taxon>
        <taxon>fabids</taxon>
        <taxon>Rosales</taxon>
        <taxon>Rosaceae</taxon>
        <taxon>Rosoideae</taxon>
        <taxon>Rosoideae incertae sedis</taxon>
        <taxon>Rosa</taxon>
    </lineage>
</organism>
<name>A0A2P6PUY7_ROSCH</name>
<evidence type="ECO:0000313" key="1">
    <source>
        <dbReference type="EMBL" id="PRQ25749.1"/>
    </source>
</evidence>
<protein>
    <submittedName>
        <fullName evidence="1">Uncharacterized protein</fullName>
    </submittedName>
</protein>
<keyword evidence="2" id="KW-1185">Reference proteome</keyword>
<dbReference type="Proteomes" id="UP000238479">
    <property type="component" value="Chromosome 6"/>
</dbReference>
<comment type="caution">
    <text evidence="1">The sequence shown here is derived from an EMBL/GenBank/DDBJ whole genome shotgun (WGS) entry which is preliminary data.</text>
</comment>
<reference evidence="1 2" key="1">
    <citation type="journal article" date="2018" name="Nat. Genet.">
        <title>The Rosa genome provides new insights in the design of modern roses.</title>
        <authorList>
            <person name="Bendahmane M."/>
        </authorList>
    </citation>
    <scope>NUCLEOTIDE SEQUENCE [LARGE SCALE GENOMIC DNA]</scope>
    <source>
        <strain evidence="2">cv. Old Blush</strain>
    </source>
</reference>